<dbReference type="AlphaFoldDB" id="A0A413YYJ6"/>
<accession>A0A413YYJ6</accession>
<dbReference type="RefSeq" id="WP_118598857.1">
    <property type="nucleotide sequence ID" value="NZ_QSHO01000017.1"/>
</dbReference>
<dbReference type="EMBL" id="QSHO01000017">
    <property type="protein sequence ID" value="RHC14097.1"/>
    <property type="molecule type" value="Genomic_DNA"/>
</dbReference>
<evidence type="ECO:0000313" key="2">
    <source>
        <dbReference type="Proteomes" id="UP000283513"/>
    </source>
</evidence>
<gene>
    <name evidence="1" type="ORF">DW856_15945</name>
</gene>
<protein>
    <submittedName>
        <fullName evidence="1">Uncharacterized protein</fullName>
    </submittedName>
</protein>
<reference evidence="1 2" key="1">
    <citation type="submission" date="2018-08" db="EMBL/GenBank/DDBJ databases">
        <title>A genome reference for cultivated species of the human gut microbiota.</title>
        <authorList>
            <person name="Zou Y."/>
            <person name="Xue W."/>
            <person name="Luo G."/>
        </authorList>
    </citation>
    <scope>NUCLEOTIDE SEQUENCE [LARGE SCALE GENOMIC DNA]</scope>
    <source>
        <strain evidence="1 2">AM37-1AC</strain>
    </source>
</reference>
<organism evidence="1 2">
    <name type="scientific">Roseburia intestinalis</name>
    <dbReference type="NCBI Taxonomy" id="166486"/>
    <lineage>
        <taxon>Bacteria</taxon>
        <taxon>Bacillati</taxon>
        <taxon>Bacillota</taxon>
        <taxon>Clostridia</taxon>
        <taxon>Lachnospirales</taxon>
        <taxon>Lachnospiraceae</taxon>
        <taxon>Roseburia</taxon>
    </lineage>
</organism>
<sequence length="82" mass="9623">MTQLENLKNQIKELEKSCDEARDRIKNENLPFLNIYENRAAFFINKIEIRNVTNQGIRVCIVFEDEKELAIAISDYAENIAF</sequence>
<name>A0A413YYJ6_9FIRM</name>
<dbReference type="Proteomes" id="UP000283513">
    <property type="component" value="Unassembled WGS sequence"/>
</dbReference>
<proteinExistence type="predicted"/>
<comment type="caution">
    <text evidence="1">The sequence shown here is derived from an EMBL/GenBank/DDBJ whole genome shotgun (WGS) entry which is preliminary data.</text>
</comment>
<evidence type="ECO:0000313" key="1">
    <source>
        <dbReference type="EMBL" id="RHC14097.1"/>
    </source>
</evidence>